<name>A0A2X2YGC7_CITKO</name>
<dbReference type="Pfam" id="PF01568">
    <property type="entry name" value="Molydop_binding"/>
    <property type="match status" value="1"/>
</dbReference>
<dbReference type="Gene3D" id="2.40.40.20">
    <property type="match status" value="1"/>
</dbReference>
<sequence length="206" mass="22756">MWREWHAATLTRSPVNWEEMVGNYALIRDAIEAVIPAFHDYNARIAAPGGFRMDTPASRREWHTGNGKANFVVSQQRAVERQQQPADALLLATLRSHDQYNTTIYGLNDRYRGITGRRDVVFLNAAEARARGLAQGDVVTIQALDDHGRPCEDRAMCGLTVVIYNMAAGSIGAYLPEANVLLSLDAVDSESLTPAYKSVPVVINKT</sequence>
<dbReference type="GO" id="GO:0016020">
    <property type="term" value="C:membrane"/>
    <property type="evidence" value="ECO:0007669"/>
    <property type="project" value="TreeGrafter"/>
</dbReference>
<dbReference type="AlphaFoldDB" id="A0A2X2YGC7"/>
<dbReference type="PANTHER" id="PTHR43105:SF4">
    <property type="entry name" value="PROTEIN YDEP"/>
    <property type="match status" value="1"/>
</dbReference>
<dbReference type="GO" id="GO:0043546">
    <property type="term" value="F:molybdopterin cofactor binding"/>
    <property type="evidence" value="ECO:0007669"/>
    <property type="project" value="InterPro"/>
</dbReference>
<dbReference type="SUPFAM" id="SSF53706">
    <property type="entry name" value="Formate dehydrogenase/DMSO reductase, domains 1-3"/>
    <property type="match status" value="1"/>
</dbReference>
<dbReference type="InterPro" id="IPR037951">
    <property type="entry name" value="MopB_CT_YdeP"/>
</dbReference>
<dbReference type="InterPro" id="IPR050123">
    <property type="entry name" value="Prok_molybdopt-oxidoreductase"/>
</dbReference>
<dbReference type="InterPro" id="IPR006657">
    <property type="entry name" value="MoPterin_dinucl-bd_dom"/>
</dbReference>
<dbReference type="InterPro" id="IPR009010">
    <property type="entry name" value="Asp_de-COase-like_dom_sf"/>
</dbReference>
<evidence type="ECO:0000313" key="2">
    <source>
        <dbReference type="EMBL" id="SQB37620.1"/>
    </source>
</evidence>
<accession>A0A2X2YGC7</accession>
<evidence type="ECO:0000259" key="1">
    <source>
        <dbReference type="Pfam" id="PF01568"/>
    </source>
</evidence>
<dbReference type="GO" id="GO:0045333">
    <property type="term" value="P:cellular respiration"/>
    <property type="evidence" value="ECO:0007669"/>
    <property type="project" value="UniProtKB-ARBA"/>
</dbReference>
<feature type="domain" description="Molybdopterin dinucleotide-binding" evidence="1">
    <location>
        <begin position="89"/>
        <end position="199"/>
    </location>
</feature>
<gene>
    <name evidence="2" type="ORF">NCTC10786_04378</name>
</gene>
<dbReference type="GO" id="GO:0016491">
    <property type="term" value="F:oxidoreductase activity"/>
    <property type="evidence" value="ECO:0007669"/>
    <property type="project" value="InterPro"/>
</dbReference>
<dbReference type="EMBL" id="UAVY01000007">
    <property type="protein sequence ID" value="SQB37620.1"/>
    <property type="molecule type" value="Genomic_DNA"/>
</dbReference>
<dbReference type="CDD" id="cd02787">
    <property type="entry name" value="MopB_CT_ydeP"/>
    <property type="match status" value="1"/>
</dbReference>
<dbReference type="GO" id="GO:1990204">
    <property type="term" value="C:oxidoreductase complex"/>
    <property type="evidence" value="ECO:0007669"/>
    <property type="project" value="UniProtKB-ARBA"/>
</dbReference>
<reference evidence="2 3" key="1">
    <citation type="submission" date="2018-06" db="EMBL/GenBank/DDBJ databases">
        <authorList>
            <consortium name="Pathogen Informatics"/>
            <person name="Doyle S."/>
        </authorList>
    </citation>
    <scope>NUCLEOTIDE SEQUENCE [LARGE SCALE GENOMIC DNA]</scope>
    <source>
        <strain evidence="2 3">NCTC10786</strain>
    </source>
</reference>
<dbReference type="PANTHER" id="PTHR43105">
    <property type="entry name" value="RESPIRATORY NITRATE REDUCTASE"/>
    <property type="match status" value="1"/>
</dbReference>
<organism evidence="2 3">
    <name type="scientific">Citrobacter koseri</name>
    <name type="common">Citrobacter diversus</name>
    <dbReference type="NCBI Taxonomy" id="545"/>
    <lineage>
        <taxon>Bacteria</taxon>
        <taxon>Pseudomonadati</taxon>
        <taxon>Pseudomonadota</taxon>
        <taxon>Gammaproteobacteria</taxon>
        <taxon>Enterobacterales</taxon>
        <taxon>Enterobacteriaceae</taxon>
        <taxon>Citrobacter</taxon>
    </lineage>
</organism>
<proteinExistence type="predicted"/>
<evidence type="ECO:0000313" key="3">
    <source>
        <dbReference type="Proteomes" id="UP000251584"/>
    </source>
</evidence>
<dbReference type="SUPFAM" id="SSF50692">
    <property type="entry name" value="ADC-like"/>
    <property type="match status" value="1"/>
</dbReference>
<dbReference type="Proteomes" id="UP000251584">
    <property type="component" value="Unassembled WGS sequence"/>
</dbReference>
<protein>
    <submittedName>
        <fullName evidence="2">Putative oxidoreductase</fullName>
    </submittedName>
</protein>